<keyword evidence="3" id="KW-1185">Reference proteome</keyword>
<dbReference type="EMBL" id="CP049811">
    <property type="protein sequence ID" value="QIK40411.1"/>
    <property type="molecule type" value="Genomic_DNA"/>
</dbReference>
<feature type="transmembrane region" description="Helical" evidence="1">
    <location>
        <begin position="106"/>
        <end position="124"/>
    </location>
</feature>
<gene>
    <name evidence="2" type="ORF">G8E03_06285</name>
</gene>
<dbReference type="RefSeq" id="WP_166189853.1">
    <property type="nucleotide sequence ID" value="NZ_CP049811.1"/>
</dbReference>
<organism evidence="2 3">
    <name type="scientific">Pontivivens nitratireducens</name>
    <dbReference type="NCBI Taxonomy" id="2758038"/>
    <lineage>
        <taxon>Bacteria</taxon>
        <taxon>Pseudomonadati</taxon>
        <taxon>Pseudomonadota</taxon>
        <taxon>Alphaproteobacteria</taxon>
        <taxon>Rhodobacterales</taxon>
        <taxon>Paracoccaceae</taxon>
        <taxon>Pontivivens</taxon>
    </lineage>
</organism>
<keyword evidence="1" id="KW-0812">Transmembrane</keyword>
<evidence type="ECO:0000256" key="1">
    <source>
        <dbReference type="SAM" id="Phobius"/>
    </source>
</evidence>
<sequence>MTALDQYQRLEAVALWRSSPDEDPREVVVSFGNATLTLMSMEEEPWGHWSLAALEELGSDEHGLVLTPDPDCQETLSLDDRDMISAIRAVRGDALREIVERRRIKLLAPALLFLVVLIGAVLLARQPIATFLMQRVDDVTWERVAIALATDRMQAEDARFCRVNGTAGLRTSRGHPLLLRIHGRLDPGATAIRPVLARFDGPPVLSLPGALVLLNANAVDLSDQPEQIAGLLALAQARYDLKLDRQVVTQTLGLIGTVRLAASEVLPRARHDDVLEALISAGLRDPQADSAALRLLTVAQLPSLPVSLLLNEYGAPRARIETLQAGDSIGPAVYTPALDDADWLRLKAACD</sequence>
<evidence type="ECO:0000313" key="3">
    <source>
        <dbReference type="Proteomes" id="UP000500791"/>
    </source>
</evidence>
<dbReference type="AlphaFoldDB" id="A0A6G7VK60"/>
<evidence type="ECO:0000313" key="2">
    <source>
        <dbReference type="EMBL" id="QIK40411.1"/>
    </source>
</evidence>
<keyword evidence="1" id="KW-0472">Membrane</keyword>
<protein>
    <submittedName>
        <fullName evidence="2">Uncharacterized protein</fullName>
    </submittedName>
</protein>
<reference evidence="2 3" key="1">
    <citation type="submission" date="2020-03" db="EMBL/GenBank/DDBJ databases">
        <title>Complete genome sequence of Monaibacterium sp. ALG8 with diverse plasmids.</title>
        <authorList>
            <person name="Sun C."/>
        </authorList>
    </citation>
    <scope>NUCLEOTIDE SEQUENCE [LARGE SCALE GENOMIC DNA]</scope>
    <source>
        <strain evidence="2 3">ALG8</strain>
    </source>
</reference>
<dbReference type="Proteomes" id="UP000500791">
    <property type="component" value="Chromosome"/>
</dbReference>
<dbReference type="KEGG" id="mon:G8E03_06285"/>
<keyword evidence="1" id="KW-1133">Transmembrane helix</keyword>
<accession>A0A6G7VK60</accession>
<name>A0A6G7VK60_9RHOB</name>
<proteinExistence type="predicted"/>